<reference evidence="4" key="1">
    <citation type="journal article" date="2019" name="Int. J. Syst. Evol. Microbiol.">
        <title>The Global Catalogue of Microorganisms (GCM) 10K type strain sequencing project: providing services to taxonomists for standard genome sequencing and annotation.</title>
        <authorList>
            <consortium name="The Broad Institute Genomics Platform"/>
            <consortium name="The Broad Institute Genome Sequencing Center for Infectious Disease"/>
            <person name="Wu L."/>
            <person name="Ma J."/>
        </authorList>
    </citation>
    <scope>NUCLEOTIDE SEQUENCE [LARGE SCALE GENOMIC DNA]</scope>
    <source>
        <strain evidence="4">CCUG 55074</strain>
    </source>
</reference>
<dbReference type="SUPFAM" id="SSF103473">
    <property type="entry name" value="MFS general substrate transporter"/>
    <property type="match status" value="1"/>
</dbReference>
<keyword evidence="4" id="KW-1185">Reference proteome</keyword>
<keyword evidence="2" id="KW-0812">Transmembrane</keyword>
<dbReference type="InterPro" id="IPR039672">
    <property type="entry name" value="MFS_2"/>
</dbReference>
<keyword evidence="2" id="KW-0472">Membrane</keyword>
<sequence length="492" mass="53268">MSSTTTAERPPLTLGVKLLYGMGAAANTIKQRGVSTFLLLFYNQVVGLPPAMVSGAIAIALAVDAVVDPMVGQVSDNFRSRWGRRHPFMYAAALPVGVGFFLLWNPPHGWEQQALFVYMLTCLLVIRVFDTFFELPSSALLAELTDKYDERTSMIAIRQLFGVIGALLMTLAVYQVFLRENPDGSGGVTQREGWFAYSIVAAMIISLVILASSWGTHSQIPFLRQPPSRKVTFAGMAKEMGETLKNRSFLVLTVSGMFMSMSLGLKGALELYFSLYFWGLNQAQLSLLTVAGMIASVSGAALAAPVAKRLGKRNGAIIMFAGAVVALVGPIFLRLIGLMPPNGSTALFVILFIDVILNGAMAIMTGVMLASMIADVVEESEVQTGRRSEGLLMSADNLFKKLVSGVGVFASGLVLAFAQFPQGAKRGEVPEDILHAMAWVYLPVILGFYSIAILGLFLFRIDRKTHEDNLAILRARAEAEAEIEQGRPPTLP</sequence>
<accession>A0ABW3T020</accession>
<gene>
    <name evidence="3" type="ORF">ACFQ27_03160</name>
</gene>
<evidence type="ECO:0000313" key="3">
    <source>
        <dbReference type="EMBL" id="MFD1189566.1"/>
    </source>
</evidence>
<feature type="transmembrane region" description="Helical" evidence="2">
    <location>
        <begin position="398"/>
        <end position="418"/>
    </location>
</feature>
<comment type="caution">
    <text evidence="3">The sequence shown here is derived from an EMBL/GenBank/DDBJ whole genome shotgun (WGS) entry which is preliminary data.</text>
</comment>
<evidence type="ECO:0000256" key="2">
    <source>
        <dbReference type="SAM" id="Phobius"/>
    </source>
</evidence>
<dbReference type="Pfam" id="PF13347">
    <property type="entry name" value="MFS_2"/>
    <property type="match status" value="1"/>
</dbReference>
<feature type="transmembrane region" description="Helical" evidence="2">
    <location>
        <begin position="285"/>
        <end position="304"/>
    </location>
</feature>
<feature type="transmembrane region" description="Helical" evidence="2">
    <location>
        <begin position="88"/>
        <end position="104"/>
    </location>
</feature>
<comment type="similarity">
    <text evidence="1">Belongs to the sodium:galactoside symporter (TC 2.A.2) family.</text>
</comment>
<feature type="transmembrane region" description="Helical" evidence="2">
    <location>
        <begin position="248"/>
        <end position="265"/>
    </location>
</feature>
<dbReference type="Proteomes" id="UP001597216">
    <property type="component" value="Unassembled WGS sequence"/>
</dbReference>
<feature type="transmembrane region" description="Helical" evidence="2">
    <location>
        <begin position="47"/>
        <end position="67"/>
    </location>
</feature>
<feature type="transmembrane region" description="Helical" evidence="2">
    <location>
        <begin position="155"/>
        <end position="174"/>
    </location>
</feature>
<keyword evidence="2" id="KW-1133">Transmembrane helix</keyword>
<dbReference type="PANTHER" id="PTHR11328">
    <property type="entry name" value="MAJOR FACILITATOR SUPERFAMILY DOMAIN-CONTAINING PROTEIN"/>
    <property type="match status" value="1"/>
</dbReference>
<dbReference type="RefSeq" id="WP_374346355.1">
    <property type="nucleotide sequence ID" value="NZ_JBHTLQ010000005.1"/>
</dbReference>
<dbReference type="EMBL" id="JBHTLQ010000005">
    <property type="protein sequence ID" value="MFD1189566.1"/>
    <property type="molecule type" value="Genomic_DNA"/>
</dbReference>
<feature type="transmembrane region" description="Helical" evidence="2">
    <location>
        <begin position="438"/>
        <end position="459"/>
    </location>
</feature>
<proteinExistence type="inferred from homology"/>
<name>A0ABW3T020_9CAUL</name>
<feature type="transmembrane region" description="Helical" evidence="2">
    <location>
        <begin position="348"/>
        <end position="377"/>
    </location>
</feature>
<dbReference type="Gene3D" id="1.20.1250.20">
    <property type="entry name" value="MFS general substrate transporter like domains"/>
    <property type="match status" value="2"/>
</dbReference>
<evidence type="ECO:0000256" key="1">
    <source>
        <dbReference type="ARBA" id="ARBA00009617"/>
    </source>
</evidence>
<dbReference type="InterPro" id="IPR036259">
    <property type="entry name" value="MFS_trans_sf"/>
</dbReference>
<protein>
    <submittedName>
        <fullName evidence="3">MFS transporter</fullName>
    </submittedName>
</protein>
<evidence type="ECO:0000313" key="4">
    <source>
        <dbReference type="Proteomes" id="UP001597216"/>
    </source>
</evidence>
<dbReference type="PANTHER" id="PTHR11328:SF24">
    <property type="entry name" value="MAJOR FACILITATOR SUPERFAMILY (MFS) PROFILE DOMAIN-CONTAINING PROTEIN"/>
    <property type="match status" value="1"/>
</dbReference>
<feature type="transmembrane region" description="Helical" evidence="2">
    <location>
        <begin position="116"/>
        <end position="135"/>
    </location>
</feature>
<feature type="transmembrane region" description="Helical" evidence="2">
    <location>
        <begin position="316"/>
        <end position="336"/>
    </location>
</feature>
<organism evidence="3 4">
    <name type="scientific">Phenylobacterium conjunctum</name>
    <dbReference type="NCBI Taxonomy" id="1298959"/>
    <lineage>
        <taxon>Bacteria</taxon>
        <taxon>Pseudomonadati</taxon>
        <taxon>Pseudomonadota</taxon>
        <taxon>Alphaproteobacteria</taxon>
        <taxon>Caulobacterales</taxon>
        <taxon>Caulobacteraceae</taxon>
        <taxon>Phenylobacterium</taxon>
    </lineage>
</organism>
<feature type="transmembrane region" description="Helical" evidence="2">
    <location>
        <begin position="194"/>
        <end position="214"/>
    </location>
</feature>